<dbReference type="PANTHER" id="PTHR18444">
    <property type="entry name" value="UPF0538 FAMILY MEMBER"/>
    <property type="match status" value="1"/>
</dbReference>
<dbReference type="Proteomes" id="UP000645828">
    <property type="component" value="Unassembled WGS sequence"/>
</dbReference>
<proteinExistence type="inferred from homology"/>
<name>A0A811Y8S8_NYCPR</name>
<dbReference type="AlphaFoldDB" id="A0A811Y8S8"/>
<reference evidence="2" key="1">
    <citation type="submission" date="2020-12" db="EMBL/GenBank/DDBJ databases">
        <authorList>
            <consortium name="Molecular Ecology Group"/>
        </authorList>
    </citation>
    <scope>NUCLEOTIDE SEQUENCE</scope>
    <source>
        <strain evidence="2">TBG_1078</strain>
    </source>
</reference>
<keyword evidence="3" id="KW-1185">Reference proteome</keyword>
<protein>
    <submittedName>
        <fullName evidence="2">(raccoon dog) hypothetical protein</fullName>
    </submittedName>
</protein>
<comment type="caution">
    <text evidence="2">The sequence shown here is derived from an EMBL/GenBank/DDBJ whole genome shotgun (WGS) entry which is preliminary data.</text>
</comment>
<evidence type="ECO:0000313" key="2">
    <source>
        <dbReference type="EMBL" id="CAD7673358.1"/>
    </source>
</evidence>
<evidence type="ECO:0000313" key="3">
    <source>
        <dbReference type="Proteomes" id="UP000645828"/>
    </source>
</evidence>
<gene>
    <name evidence="2" type="ORF">NYPRO_LOCUS6153</name>
</gene>
<dbReference type="InterPro" id="IPR018794">
    <property type="entry name" value="UPF0538"/>
</dbReference>
<dbReference type="PANTHER" id="PTHR18444:SF9">
    <property type="entry name" value="UPF0538 PROTEIN C2ORF76"/>
    <property type="match status" value="1"/>
</dbReference>
<comment type="similarity">
    <text evidence="1">Belongs to the UPF0538 family.</text>
</comment>
<dbReference type="Pfam" id="PF10209">
    <property type="entry name" value="DUF2340"/>
    <property type="match status" value="1"/>
</dbReference>
<sequence length="110" mass="13046">MNEIAELKGIFFTWLPKKAPIIGHLIHSFENYNFKSVVCHRVNLDQTQDEPLRTSLSLPFRNYKCDKQKIIHQAYKPKEDRTLKAARMANETEIAFFCEEDYKNYKTHPI</sequence>
<accession>A0A811Y8S8</accession>
<evidence type="ECO:0000256" key="1">
    <source>
        <dbReference type="ARBA" id="ARBA00007176"/>
    </source>
</evidence>
<dbReference type="EMBL" id="CAJHUB010000671">
    <property type="protein sequence ID" value="CAD7673358.1"/>
    <property type="molecule type" value="Genomic_DNA"/>
</dbReference>
<organism evidence="2 3">
    <name type="scientific">Nyctereutes procyonoides</name>
    <name type="common">Raccoon dog</name>
    <name type="synonym">Canis procyonoides</name>
    <dbReference type="NCBI Taxonomy" id="34880"/>
    <lineage>
        <taxon>Eukaryota</taxon>
        <taxon>Metazoa</taxon>
        <taxon>Chordata</taxon>
        <taxon>Craniata</taxon>
        <taxon>Vertebrata</taxon>
        <taxon>Euteleostomi</taxon>
        <taxon>Mammalia</taxon>
        <taxon>Eutheria</taxon>
        <taxon>Laurasiatheria</taxon>
        <taxon>Carnivora</taxon>
        <taxon>Caniformia</taxon>
        <taxon>Canidae</taxon>
        <taxon>Nyctereutes</taxon>
    </lineage>
</organism>